<dbReference type="AlphaFoldDB" id="A0A6J6LCB8"/>
<reference evidence="1" key="1">
    <citation type="submission" date="2020-05" db="EMBL/GenBank/DDBJ databases">
        <authorList>
            <person name="Chiriac C."/>
            <person name="Salcher M."/>
            <person name="Ghai R."/>
            <person name="Kavagutti S V."/>
        </authorList>
    </citation>
    <scope>NUCLEOTIDE SEQUENCE</scope>
</reference>
<evidence type="ECO:0000313" key="1">
    <source>
        <dbReference type="EMBL" id="CAB4658209.1"/>
    </source>
</evidence>
<protein>
    <submittedName>
        <fullName evidence="1">Unannotated protein</fullName>
    </submittedName>
</protein>
<organism evidence="1">
    <name type="scientific">freshwater metagenome</name>
    <dbReference type="NCBI Taxonomy" id="449393"/>
    <lineage>
        <taxon>unclassified sequences</taxon>
        <taxon>metagenomes</taxon>
        <taxon>ecological metagenomes</taxon>
    </lineage>
</organism>
<sequence length="168" mass="18133">MNTVPSVDDLLEGFIIAINNEIMPFLNNPKAVATAAMMQSLLQEVRQVLPIFDKAIAEEHNQMTMTLREVAAKLEGISGAEADRIRDRAVTLGALSDVAIPADQSPVREAHQKLGYALQDTISDLDVLQRAGETKADEALLRLREFLMPTIVNHVAATSVGGGMVGRG</sequence>
<proteinExistence type="predicted"/>
<accession>A0A6J6LCB8</accession>
<gene>
    <name evidence="1" type="ORF">UFOPK2214_01054</name>
</gene>
<dbReference type="EMBL" id="CAEZWJ010000034">
    <property type="protein sequence ID" value="CAB4658209.1"/>
    <property type="molecule type" value="Genomic_DNA"/>
</dbReference>
<name>A0A6J6LCB8_9ZZZZ</name>